<protein>
    <submittedName>
        <fullName evidence="1">Glutamate--cysteine ligase</fullName>
        <ecNumber evidence="1">6.3.2.2</ecNumber>
    </submittedName>
</protein>
<gene>
    <name evidence="1" type="ORF">LCL61_32385</name>
</gene>
<sequence>MKIDFTPSRRSTVGAEWELALVDRRTGELSSVAEQVLDAVRPGGEEEHPKIKQELLLNTIEVISGICDTIAEVKADLNDSLDVVHSVLDPLGVELFSAGSHPFSTWYQQKVTDKERYAKLIDRTQWWGRQMLIYGVHVHVGVDHRDKALPILDALLKYAPHLQALSASSPYWGAEDTGYASNRALMFQQLPTAGLPFQFRKWTELESYVDDMFTTGVIDHFSEIRWDIRPAPHFGTIEMRVCDGLPTLEEVGAISALTQCLVDDFSARLDDGEILPALPPWHVQENKWRAARYGVDAIVILDAAGNERLVTDDTYDLLNRLEPVARRLDCADELRSVETILTCGPSYLRQRAVAKQYNGSLRAVVASLIAEMRDGKIARS</sequence>
<reference evidence="1" key="1">
    <citation type="submission" date="2023-10" db="EMBL/GenBank/DDBJ databases">
        <title>Whole genome sequencing of actinobacterial strain Amycolatopsis sp. (BCA-696) identifies the underlying plant growth-promoting genes.</title>
        <authorList>
            <person name="Gandham P."/>
            <person name="Vadla N."/>
            <person name="Saji A."/>
            <person name="Srinivas V."/>
            <person name="Ruperao P."/>
            <person name="Selvanayagam S."/>
            <person name="Saxena R.K."/>
            <person name="Rathore A."/>
            <person name="Gopalakrishnan S."/>
            <person name="Thakur V."/>
        </authorList>
    </citation>
    <scope>NUCLEOTIDE SEQUENCE</scope>
    <source>
        <strain evidence="1">BCA-696</strain>
    </source>
</reference>
<keyword evidence="1" id="KW-0436">Ligase</keyword>
<proteinExistence type="predicted"/>
<organism evidence="1 2">
    <name type="scientific">Amycolatopsis coloradensis</name>
    <dbReference type="NCBI Taxonomy" id="76021"/>
    <lineage>
        <taxon>Bacteria</taxon>
        <taxon>Bacillati</taxon>
        <taxon>Actinomycetota</taxon>
        <taxon>Actinomycetes</taxon>
        <taxon>Pseudonocardiales</taxon>
        <taxon>Pseudonocardiaceae</taxon>
        <taxon>Amycolatopsis</taxon>
    </lineage>
</organism>
<dbReference type="EMBL" id="CP150484">
    <property type="protein sequence ID" value="WYW20258.1"/>
    <property type="molecule type" value="Genomic_DNA"/>
</dbReference>
<evidence type="ECO:0000313" key="2">
    <source>
        <dbReference type="Proteomes" id="UP001456344"/>
    </source>
</evidence>
<dbReference type="EC" id="6.3.2.2" evidence="1"/>
<keyword evidence="2" id="KW-1185">Reference proteome</keyword>
<dbReference type="Proteomes" id="UP001456344">
    <property type="component" value="Chromosome"/>
</dbReference>
<name>A0ACD5BLY1_9PSEU</name>
<accession>A0ACD5BLY1</accession>
<evidence type="ECO:0000313" key="1">
    <source>
        <dbReference type="EMBL" id="WYW20258.1"/>
    </source>
</evidence>